<keyword evidence="1" id="KW-1133">Transmembrane helix</keyword>
<dbReference type="GeneID" id="18759397"/>
<dbReference type="HOGENOM" id="CLU_026659_1_0_1"/>
<feature type="transmembrane region" description="Helical" evidence="1">
    <location>
        <begin position="12"/>
        <end position="28"/>
    </location>
</feature>
<keyword evidence="1" id="KW-0472">Membrane</keyword>
<accession>K1Y025</accession>
<dbReference type="OMA" id="HSSFTWN"/>
<evidence type="ECO:0000256" key="1">
    <source>
        <dbReference type="SAM" id="Phobius"/>
    </source>
</evidence>
<evidence type="ECO:0000313" key="3">
    <source>
        <dbReference type="Proteomes" id="UP000006753"/>
    </source>
</evidence>
<evidence type="ECO:0000313" key="2">
    <source>
        <dbReference type="EMBL" id="EKD18469.1"/>
    </source>
</evidence>
<dbReference type="EMBL" id="JH921433">
    <property type="protein sequence ID" value="EKD18469.1"/>
    <property type="molecule type" value="Genomic_DNA"/>
</dbReference>
<dbReference type="KEGG" id="mbe:MBM_03462"/>
<name>K1Y025_MARBU</name>
<reference evidence="2 3" key="1">
    <citation type="journal article" date="2012" name="BMC Genomics">
        <title>Sequencing the genome of Marssonina brunnea reveals fungus-poplar co-evolution.</title>
        <authorList>
            <person name="Zhu S."/>
            <person name="Cao Y.-Z."/>
            <person name="Jiang C."/>
            <person name="Tan B.-Y."/>
            <person name="Wang Z."/>
            <person name="Feng S."/>
            <person name="Zhang L."/>
            <person name="Su X.-H."/>
            <person name="Brejova B."/>
            <person name="Vinar T."/>
            <person name="Xu M."/>
            <person name="Wang M.-X."/>
            <person name="Zhang S.-G."/>
            <person name="Huang M.-R."/>
            <person name="Wu R."/>
            <person name="Zhou Y."/>
        </authorList>
    </citation>
    <scope>NUCLEOTIDE SEQUENCE [LARGE SCALE GENOMIC DNA]</scope>
    <source>
        <strain evidence="2 3">MB_m1</strain>
    </source>
</reference>
<proteinExistence type="predicted"/>
<dbReference type="Proteomes" id="UP000006753">
    <property type="component" value="Unassembled WGS sequence"/>
</dbReference>
<dbReference type="OrthoDB" id="20368at2759"/>
<dbReference type="eggNOG" id="ENOG502S5IM">
    <property type="taxonomic scope" value="Eukaryota"/>
</dbReference>
<dbReference type="InParanoid" id="K1Y025"/>
<organism evidence="2 3">
    <name type="scientific">Marssonina brunnea f. sp. multigermtubi (strain MB_m1)</name>
    <name type="common">Marssonina leaf spot fungus</name>
    <dbReference type="NCBI Taxonomy" id="1072389"/>
    <lineage>
        <taxon>Eukaryota</taxon>
        <taxon>Fungi</taxon>
        <taxon>Dikarya</taxon>
        <taxon>Ascomycota</taxon>
        <taxon>Pezizomycotina</taxon>
        <taxon>Leotiomycetes</taxon>
        <taxon>Helotiales</taxon>
        <taxon>Drepanopezizaceae</taxon>
        <taxon>Drepanopeziza</taxon>
    </lineage>
</organism>
<keyword evidence="3" id="KW-1185">Reference proteome</keyword>
<sequence length="444" mass="49160">MELPAGFNRRYACIATFLLVTVWIWVAIDRPYSIPSHITWNIYSNTPQSPPSDIFDFPPLTSPPFLKTCEATQWNESVVFICNEPSGNVAEVRNSILSCVRYAMAAGGSLVVPRIVVRGGYGGQGGKLGVGKGNSTDMAYLFDTAHFVESLRLSCPQMRVYRTAFNIKDGENATGPVFLQPETLVQESFGEGERFAKGWKKSFYAWLKQYPATDVEGPVIIQLGDTYLKYPLASDGTAFHHFGKIMKIRADIRGLASTALVKLIDTYDRMGRQEPLLKNFVLGAYLSTESTLEDLPQEDRSNADYATQSSLYLDYSLRSNLSVIYAASSSAQSTDIPQFLQDASHFSLEAITKIELLKGQHRKRLLGLTFDQQSTVDFLVLGRVSQFLGVGHSSFAWNIALRRRQFVTGGVEEAEAGPEALSDALSQIFGRPGGHPEFLASMWP</sequence>
<dbReference type="CDD" id="cd11296">
    <property type="entry name" value="O-FucT_like"/>
    <property type="match status" value="1"/>
</dbReference>
<keyword evidence="1" id="KW-0812">Transmembrane</keyword>
<dbReference type="RefSeq" id="XP_007291351.1">
    <property type="nucleotide sequence ID" value="XM_007291289.1"/>
</dbReference>
<dbReference type="AlphaFoldDB" id="K1Y025"/>
<gene>
    <name evidence="2" type="ORF">MBM_03462</name>
</gene>
<protein>
    <submittedName>
        <fullName evidence="2">Alternative oxidase</fullName>
    </submittedName>
</protein>